<dbReference type="Gene3D" id="3.40.50.1450">
    <property type="entry name" value="HybD-like"/>
    <property type="match status" value="1"/>
</dbReference>
<keyword evidence="3" id="KW-0064">Aspartyl protease</keyword>
<protein>
    <recommendedName>
        <fullName evidence="7">Coenzyme F420-reducing hydrogenase, FrhD protein</fullName>
    </recommendedName>
</protein>
<dbReference type="CDD" id="cd06064">
    <property type="entry name" value="H2MP_F420-Reduc"/>
    <property type="match status" value="1"/>
</dbReference>
<dbReference type="InterPro" id="IPR000671">
    <property type="entry name" value="Peptidase_A31"/>
</dbReference>
<dbReference type="FunFam" id="3.40.50.1450:FF:000005">
    <property type="entry name" value="Hydrogenase maturation protease HycI"/>
    <property type="match status" value="1"/>
</dbReference>
<comment type="similarity">
    <text evidence="1">Belongs to the peptidase A31 family.</text>
</comment>
<dbReference type="GO" id="GO:0016485">
    <property type="term" value="P:protein processing"/>
    <property type="evidence" value="ECO:0007669"/>
    <property type="project" value="TreeGrafter"/>
</dbReference>
<evidence type="ECO:0000313" key="5">
    <source>
        <dbReference type="EMBL" id="WNY27151.1"/>
    </source>
</evidence>
<name>A0AA96VF06_9EURY</name>
<gene>
    <name evidence="5" type="ORF">MsAm2_09420</name>
</gene>
<keyword evidence="4" id="KW-0378">Hydrolase</keyword>
<dbReference type="NCBIfam" id="TIGR00130">
    <property type="entry name" value="frhD"/>
    <property type="match status" value="1"/>
</dbReference>
<evidence type="ECO:0000256" key="4">
    <source>
        <dbReference type="ARBA" id="ARBA00022801"/>
    </source>
</evidence>
<evidence type="ECO:0008006" key="7">
    <source>
        <dbReference type="Google" id="ProtNLM"/>
    </source>
</evidence>
<dbReference type="GO" id="GO:0004190">
    <property type="term" value="F:aspartic-type endopeptidase activity"/>
    <property type="evidence" value="ECO:0007669"/>
    <property type="project" value="UniProtKB-KW"/>
</dbReference>
<keyword evidence="6" id="KW-1185">Reference proteome</keyword>
<organism evidence="5 6">
    <name type="scientific">Methanolapillus ohkumae</name>
    <dbReference type="NCBI Taxonomy" id="3028298"/>
    <lineage>
        <taxon>Archaea</taxon>
        <taxon>Methanobacteriati</taxon>
        <taxon>Methanobacteriota</taxon>
        <taxon>Stenosarchaea group</taxon>
        <taxon>Methanomicrobia</taxon>
        <taxon>Methanosarcinales</taxon>
        <taxon>Methanosarcinaceae</taxon>
        <taxon>Methanolapillus</taxon>
    </lineage>
</organism>
<proteinExistence type="inferred from homology"/>
<dbReference type="AlphaFoldDB" id="A0AA96VF06"/>
<evidence type="ECO:0000256" key="3">
    <source>
        <dbReference type="ARBA" id="ARBA00022750"/>
    </source>
</evidence>
<dbReference type="PRINTS" id="PR00446">
    <property type="entry name" value="HYDRGNUPTAKE"/>
</dbReference>
<reference evidence="5 6" key="1">
    <citation type="submission" date="2023-07" db="EMBL/GenBank/DDBJ databases">
        <title>Closed genome sequence of Methanosarcinaceae archaeon Am2.</title>
        <authorList>
            <person name="Poehlein A."/>
            <person name="Protasov E."/>
            <person name="Platt K."/>
            <person name="Reeh H."/>
            <person name="Daniel R."/>
            <person name="Brune A."/>
        </authorList>
    </citation>
    <scope>NUCLEOTIDE SEQUENCE [LARGE SCALE GENOMIC DNA]</scope>
    <source>
        <strain evidence="5 6">Am2</strain>
    </source>
</reference>
<dbReference type="EMBL" id="CP131061">
    <property type="protein sequence ID" value="WNY27151.1"/>
    <property type="molecule type" value="Genomic_DNA"/>
</dbReference>
<dbReference type="PANTHER" id="PTHR30302:SF1">
    <property type="entry name" value="HYDROGENASE 2 MATURATION PROTEASE"/>
    <property type="match status" value="1"/>
</dbReference>
<dbReference type="RefSeq" id="WP_338097131.1">
    <property type="nucleotide sequence ID" value="NZ_CP131061.1"/>
</dbReference>
<dbReference type="PANTHER" id="PTHR30302">
    <property type="entry name" value="HYDROGENASE 1 MATURATION PROTEASE"/>
    <property type="match status" value="1"/>
</dbReference>
<dbReference type="GO" id="GO:0008047">
    <property type="term" value="F:enzyme activator activity"/>
    <property type="evidence" value="ECO:0007669"/>
    <property type="project" value="InterPro"/>
</dbReference>
<dbReference type="GeneID" id="89228361"/>
<evidence type="ECO:0000313" key="6">
    <source>
        <dbReference type="Proteomes" id="UP001304970"/>
    </source>
</evidence>
<evidence type="ECO:0000256" key="1">
    <source>
        <dbReference type="ARBA" id="ARBA00006814"/>
    </source>
</evidence>
<dbReference type="InterPro" id="IPR004411">
    <property type="entry name" value="Pept_A31_F420-red_hyd_d"/>
</dbReference>
<dbReference type="InterPro" id="IPR023430">
    <property type="entry name" value="Pept_HybD-like_dom_sf"/>
</dbReference>
<keyword evidence="2" id="KW-0645">Protease</keyword>
<evidence type="ECO:0000256" key="2">
    <source>
        <dbReference type="ARBA" id="ARBA00022670"/>
    </source>
</evidence>
<dbReference type="NCBIfam" id="TIGR00072">
    <property type="entry name" value="hydrog_prot"/>
    <property type="match status" value="1"/>
</dbReference>
<dbReference type="Pfam" id="PF01750">
    <property type="entry name" value="HycI"/>
    <property type="match status" value="1"/>
</dbReference>
<dbReference type="SUPFAM" id="SSF53163">
    <property type="entry name" value="HybD-like"/>
    <property type="match status" value="1"/>
</dbReference>
<accession>A0AA96VF06</accession>
<dbReference type="Proteomes" id="UP001304970">
    <property type="component" value="Chromosome"/>
</dbReference>
<sequence length="173" mass="19064">MPKYLEKEVLVLGCGNILFGDDGFGFHVVNRLNEIKNSTKKDALPLSSDQLGIIDAGTGASHFILSLIDENTVIRKIIIVDIVDYGLAPGEMIRLYPKDLPKIPKYQIDAHDMPLAGMLVDLNRDFGIDVVVIGCQYKNMPAPDICMDLSDEVSLSVEKAADMVLEELNCLKD</sequence>